<proteinExistence type="inferred from homology"/>
<dbReference type="RefSeq" id="WP_045029467.1">
    <property type="nucleotide sequence ID" value="NZ_JRHC01000002.1"/>
</dbReference>
<gene>
    <name evidence="1" type="primary">napD</name>
    <name evidence="2" type="ORF">LH29_11210</name>
</gene>
<dbReference type="HAMAP" id="MF_02200">
    <property type="entry name" value="NapD"/>
    <property type="match status" value="1"/>
</dbReference>
<dbReference type="EMBL" id="JRHC01000002">
    <property type="protein sequence ID" value="KJF43666.1"/>
    <property type="molecule type" value="Genomic_DNA"/>
</dbReference>
<sequence>MNVSSLIITTPVEYEETVIQLINENALCEYHAHKDGKIVVTIEAASVNDEVKVMKLISKMQHVISVEMIYSYCEDELEQERDKLELEGKIPDWLNEENAKAEDIVYNGHIKF</sequence>
<name>A0A0D8JAW6_9BACT</name>
<comment type="caution">
    <text evidence="2">The sequence shown here is derived from an EMBL/GenBank/DDBJ whole genome shotgun (WGS) entry which is preliminary data.</text>
</comment>
<reference evidence="2 3" key="1">
    <citation type="submission" date="2014-09" db="EMBL/GenBank/DDBJ databases">
        <title>Draft Genome Sequence of Draconibacterium sp. JN14CK-3.</title>
        <authorList>
            <person name="Dong C."/>
            <person name="Lai Q."/>
            <person name="Shao Z."/>
        </authorList>
    </citation>
    <scope>NUCLEOTIDE SEQUENCE [LARGE SCALE GENOMIC DNA]</scope>
    <source>
        <strain evidence="2 3">JN14CK-3</strain>
    </source>
</reference>
<keyword evidence="3" id="KW-1185">Reference proteome</keyword>
<keyword evidence="1" id="KW-0143">Chaperone</keyword>
<organism evidence="2 3">
    <name type="scientific">Draconibacterium sediminis</name>
    <dbReference type="NCBI Taxonomy" id="1544798"/>
    <lineage>
        <taxon>Bacteria</taxon>
        <taxon>Pseudomonadati</taxon>
        <taxon>Bacteroidota</taxon>
        <taxon>Bacteroidia</taxon>
        <taxon>Marinilabiliales</taxon>
        <taxon>Prolixibacteraceae</taxon>
        <taxon>Draconibacterium</taxon>
    </lineage>
</organism>
<keyword evidence="1" id="KW-0963">Cytoplasm</keyword>
<dbReference type="Pfam" id="PF03927">
    <property type="entry name" value="NapD"/>
    <property type="match status" value="1"/>
</dbReference>
<comment type="subunit">
    <text evidence="1">Interacts with the cytoplasmic NapA precursor.</text>
</comment>
<dbReference type="GO" id="GO:0051224">
    <property type="term" value="P:negative regulation of protein transport"/>
    <property type="evidence" value="ECO:0007669"/>
    <property type="project" value="UniProtKB-UniRule"/>
</dbReference>
<dbReference type="GO" id="GO:0005048">
    <property type="term" value="F:signal sequence binding"/>
    <property type="evidence" value="ECO:0007669"/>
    <property type="project" value="UniProtKB-UniRule"/>
</dbReference>
<evidence type="ECO:0000313" key="3">
    <source>
        <dbReference type="Proteomes" id="UP000032544"/>
    </source>
</evidence>
<dbReference type="Gene3D" id="3.30.70.920">
    <property type="match status" value="1"/>
</dbReference>
<dbReference type="OrthoDB" id="1120071at2"/>
<evidence type="ECO:0000313" key="2">
    <source>
        <dbReference type="EMBL" id="KJF43666.1"/>
    </source>
</evidence>
<comment type="subcellular location">
    <subcellularLocation>
        <location evidence="1">Cytoplasm</location>
    </subcellularLocation>
</comment>
<dbReference type="STRING" id="1544798.LH29_11210"/>
<dbReference type="AlphaFoldDB" id="A0A0D8JAW6"/>
<comment type="similarity">
    <text evidence="1">Belongs to the NapD family.</text>
</comment>
<dbReference type="InterPro" id="IPR005623">
    <property type="entry name" value="Chaperone_NapD_NO3_reduct"/>
</dbReference>
<evidence type="ECO:0000256" key="1">
    <source>
        <dbReference type="HAMAP-Rule" id="MF_02200"/>
    </source>
</evidence>
<comment type="function">
    <text evidence="1">Chaperone for NapA, the catalytic subunit of the periplasmic nitrate reductase. It binds directly and specifically to the twin-arginine signal peptide of NapA, preventing premature interaction with the Tat translocase and premature export.</text>
</comment>
<dbReference type="GO" id="GO:0005737">
    <property type="term" value="C:cytoplasm"/>
    <property type="evidence" value="ECO:0007669"/>
    <property type="project" value="UniProtKB-SubCell"/>
</dbReference>
<accession>A0A0D8JAW6</accession>
<dbReference type="Proteomes" id="UP000032544">
    <property type="component" value="Unassembled WGS sequence"/>
</dbReference>
<protein>
    <recommendedName>
        <fullName evidence="1">Chaperone NapD</fullName>
    </recommendedName>
    <alternativeName>
        <fullName evidence="1">NapA signal peptide-binding chaperone NapD</fullName>
    </alternativeName>
</protein>